<organism evidence="2 3">
    <name type="scientific">Striga hermonthica</name>
    <name type="common">Purple witchweed</name>
    <name type="synonym">Buchnera hermonthica</name>
    <dbReference type="NCBI Taxonomy" id="68872"/>
    <lineage>
        <taxon>Eukaryota</taxon>
        <taxon>Viridiplantae</taxon>
        <taxon>Streptophyta</taxon>
        <taxon>Embryophyta</taxon>
        <taxon>Tracheophyta</taxon>
        <taxon>Spermatophyta</taxon>
        <taxon>Magnoliopsida</taxon>
        <taxon>eudicotyledons</taxon>
        <taxon>Gunneridae</taxon>
        <taxon>Pentapetalae</taxon>
        <taxon>asterids</taxon>
        <taxon>lamiids</taxon>
        <taxon>Lamiales</taxon>
        <taxon>Orobanchaceae</taxon>
        <taxon>Buchnereae</taxon>
        <taxon>Striga</taxon>
    </lineage>
</organism>
<dbReference type="PROSITE" id="PS50181">
    <property type="entry name" value="FBOX"/>
    <property type="match status" value="1"/>
</dbReference>
<dbReference type="Gene3D" id="1.20.1280.50">
    <property type="match status" value="1"/>
</dbReference>
<evidence type="ECO:0000313" key="3">
    <source>
        <dbReference type="Proteomes" id="UP001153555"/>
    </source>
</evidence>
<dbReference type="PANTHER" id="PTHR31900">
    <property type="entry name" value="F-BOX/RNI SUPERFAMILY PROTEIN-RELATED"/>
    <property type="match status" value="1"/>
</dbReference>
<dbReference type="InterPro" id="IPR055411">
    <property type="entry name" value="LRR_FXL15/At3g58940/PEG3-like"/>
</dbReference>
<protein>
    <recommendedName>
        <fullName evidence="1">F-box domain-containing protein</fullName>
    </recommendedName>
</protein>
<gene>
    <name evidence="2" type="ORF">SHERM_16117</name>
</gene>
<comment type="caution">
    <text evidence="2">The sequence shown here is derived from an EMBL/GenBank/DDBJ whole genome shotgun (WGS) entry which is preliminary data.</text>
</comment>
<reference evidence="2" key="1">
    <citation type="submission" date="2019-12" db="EMBL/GenBank/DDBJ databases">
        <authorList>
            <person name="Scholes J."/>
        </authorList>
    </citation>
    <scope>NUCLEOTIDE SEQUENCE</scope>
</reference>
<dbReference type="PANTHER" id="PTHR31900:SF34">
    <property type="entry name" value="EMB|CAB62440.1-RELATED"/>
    <property type="match status" value="1"/>
</dbReference>
<evidence type="ECO:0000313" key="2">
    <source>
        <dbReference type="EMBL" id="CAA0816249.1"/>
    </source>
</evidence>
<proteinExistence type="predicted"/>
<dbReference type="Pfam" id="PF00646">
    <property type="entry name" value="F-box"/>
    <property type="match status" value="1"/>
</dbReference>
<sequence length="446" mass="51190">MASIDMLSALPDEILSHILSFLSFKTSVSTSTLAARWRRLWAYAPNIQFTEDSVPCSISERTNFLRKLTNIVSQCESHGVNTLRFNMFYFDEHEVEACLESAFARNVKIVDLTFPYYIHSMSPCIFTSKTLVDLRIKHLHIEMNEGAVCLPALKRLRLDYVRLGCSLESLISGCPVLEDLTLGNCLLNDGENGECHCISSPIMKRLVLHCFLPSTSRLKMDTPALEYLELRFIKPYNLSVGPMASLIEVHIVVCCFYPIENDNLYSRSLVELVGRFSNVKAMKLTIPEKKMGETLHSPMANSIMKLDNLTKLEVEVDWWFLAYFLEKADKLKVLIIRNVYHKDNRLPWLSAPLQVPLQVPNCMSSHLKIVQIHELDGTDEHELDMVRYLLKNAKVLERMELHWCEEMERHCIAELIGRISSFDRGSEMCEIVFNEYLELGKLTLDG</sequence>
<dbReference type="InterPro" id="IPR001810">
    <property type="entry name" value="F-box_dom"/>
</dbReference>
<dbReference type="Pfam" id="PF24758">
    <property type="entry name" value="LRR_At5g56370"/>
    <property type="match status" value="1"/>
</dbReference>
<dbReference type="CDD" id="cd22160">
    <property type="entry name" value="F-box_AtFBL13-like"/>
    <property type="match status" value="1"/>
</dbReference>
<dbReference type="EMBL" id="CACSLK010013932">
    <property type="protein sequence ID" value="CAA0816249.1"/>
    <property type="molecule type" value="Genomic_DNA"/>
</dbReference>
<dbReference type="InterPro" id="IPR006566">
    <property type="entry name" value="FBD"/>
</dbReference>
<dbReference type="InterPro" id="IPR036047">
    <property type="entry name" value="F-box-like_dom_sf"/>
</dbReference>
<dbReference type="SUPFAM" id="SSF52047">
    <property type="entry name" value="RNI-like"/>
    <property type="match status" value="1"/>
</dbReference>
<dbReference type="Proteomes" id="UP001153555">
    <property type="component" value="Unassembled WGS sequence"/>
</dbReference>
<evidence type="ECO:0000259" key="1">
    <source>
        <dbReference type="PROSITE" id="PS50181"/>
    </source>
</evidence>
<dbReference type="InterPro" id="IPR050232">
    <property type="entry name" value="FBL13/AtMIF1-like"/>
</dbReference>
<keyword evidence="3" id="KW-1185">Reference proteome</keyword>
<feature type="domain" description="F-box" evidence="1">
    <location>
        <begin position="4"/>
        <end position="40"/>
    </location>
</feature>
<dbReference type="AlphaFoldDB" id="A0A9N7MP75"/>
<dbReference type="SUPFAM" id="SSF81383">
    <property type="entry name" value="F-box domain"/>
    <property type="match status" value="1"/>
</dbReference>
<accession>A0A9N7MP75</accession>
<dbReference type="Gene3D" id="3.80.10.10">
    <property type="entry name" value="Ribonuclease Inhibitor"/>
    <property type="match status" value="1"/>
</dbReference>
<dbReference type="Pfam" id="PF08387">
    <property type="entry name" value="FBD"/>
    <property type="match status" value="1"/>
</dbReference>
<dbReference type="InterPro" id="IPR053781">
    <property type="entry name" value="F-box_AtFBL13-like"/>
</dbReference>
<dbReference type="SMART" id="SM00579">
    <property type="entry name" value="FBD"/>
    <property type="match status" value="1"/>
</dbReference>
<dbReference type="InterPro" id="IPR032675">
    <property type="entry name" value="LRR_dom_sf"/>
</dbReference>
<name>A0A9N7MP75_STRHE</name>
<dbReference type="OrthoDB" id="811707at2759"/>